<name>A0A364V730_9CORY</name>
<reference evidence="4 5" key="1">
    <citation type="journal article" date="2018" name="Syst. Appl. Microbiol.">
        <title>Corynebacterium heidelbergense sp. nov., isolated from the preen glands of Egyptian geese (Alopochen aegyptiacus).</title>
        <authorList>
            <person name="Braun M.S."/>
            <person name="Wang E."/>
            <person name="Zimmermann S."/>
            <person name="Wink M."/>
        </authorList>
    </citation>
    <scope>NUCLEOTIDE SEQUENCE [LARGE SCALE GENOMIC DNA]</scope>
    <source>
        <strain evidence="4 5">647</strain>
    </source>
</reference>
<keyword evidence="2" id="KW-0812">Transmembrane</keyword>
<accession>A0A364V730</accession>
<feature type="region of interest" description="Disordered" evidence="1">
    <location>
        <begin position="330"/>
        <end position="351"/>
    </location>
</feature>
<evidence type="ECO:0000256" key="1">
    <source>
        <dbReference type="SAM" id="MobiDB-lite"/>
    </source>
</evidence>
<feature type="compositionally biased region" description="Basic and acidic residues" evidence="1">
    <location>
        <begin position="1"/>
        <end position="10"/>
    </location>
</feature>
<dbReference type="InterPro" id="IPR025902">
    <property type="entry name" value="LssY-like-C_dom"/>
</dbReference>
<dbReference type="AlphaFoldDB" id="A0A364V730"/>
<dbReference type="RefSeq" id="WP_113630421.1">
    <property type="nucleotide sequence ID" value="NZ_QHCV01000023.1"/>
</dbReference>
<evidence type="ECO:0000259" key="3">
    <source>
        <dbReference type="Pfam" id="PF14067"/>
    </source>
</evidence>
<feature type="transmembrane region" description="Helical" evidence="2">
    <location>
        <begin position="407"/>
        <end position="428"/>
    </location>
</feature>
<keyword evidence="2" id="KW-0472">Membrane</keyword>
<feature type="region of interest" description="Disordered" evidence="1">
    <location>
        <begin position="1"/>
        <end position="27"/>
    </location>
</feature>
<feature type="domain" description="LssY-like C-terminal" evidence="3">
    <location>
        <begin position="97"/>
        <end position="286"/>
    </location>
</feature>
<feature type="transmembrane region" description="Helical" evidence="2">
    <location>
        <begin position="435"/>
        <end position="454"/>
    </location>
</feature>
<dbReference type="Proteomes" id="UP000251577">
    <property type="component" value="Unassembled WGS sequence"/>
</dbReference>
<dbReference type="EMBL" id="QHCV01000023">
    <property type="protein sequence ID" value="RAV32414.1"/>
    <property type="molecule type" value="Genomic_DNA"/>
</dbReference>
<comment type="caution">
    <text evidence="4">The sequence shown here is derived from an EMBL/GenBank/DDBJ whole genome shotgun (WGS) entry which is preliminary data.</text>
</comment>
<keyword evidence="2" id="KW-1133">Transmembrane helix</keyword>
<dbReference type="Pfam" id="PF14067">
    <property type="entry name" value="LssY_C"/>
    <property type="match status" value="1"/>
</dbReference>
<protein>
    <recommendedName>
        <fullName evidence="3">LssY-like C-terminal domain-containing protein</fullName>
    </recommendedName>
</protein>
<gene>
    <name evidence="4" type="ORF">DLJ54_03360</name>
</gene>
<organism evidence="4 5">
    <name type="scientific">Corynebacterium heidelbergense</name>
    <dbReference type="NCBI Taxonomy" id="2055947"/>
    <lineage>
        <taxon>Bacteria</taxon>
        <taxon>Bacillati</taxon>
        <taxon>Actinomycetota</taxon>
        <taxon>Actinomycetes</taxon>
        <taxon>Mycobacteriales</taxon>
        <taxon>Corynebacteriaceae</taxon>
        <taxon>Corynebacterium</taxon>
    </lineage>
</organism>
<evidence type="ECO:0000256" key="2">
    <source>
        <dbReference type="SAM" id="Phobius"/>
    </source>
</evidence>
<feature type="transmembrane region" description="Helical" evidence="2">
    <location>
        <begin position="38"/>
        <end position="57"/>
    </location>
</feature>
<feature type="transmembrane region" description="Helical" evidence="2">
    <location>
        <begin position="63"/>
        <end position="86"/>
    </location>
</feature>
<feature type="transmembrane region" description="Helical" evidence="2">
    <location>
        <begin position="466"/>
        <end position="487"/>
    </location>
</feature>
<evidence type="ECO:0000313" key="5">
    <source>
        <dbReference type="Proteomes" id="UP000251577"/>
    </source>
</evidence>
<proteinExistence type="predicted"/>
<keyword evidence="5" id="KW-1185">Reference proteome</keyword>
<sequence length="494" mass="53614">MERRPPRTIDEPLDTAPSGRFSAPTKLRDDEARRRPGTITDVSFFLFTTVAIAWLAVRFASDAWRYSGVHVLVIAAFWAVVAYLLLPRIHTLLTQIYVPPYFIGRTRTSDGLLGDPVNLALNGTARQIHAAMTKAGWILADDVTVRSSWAIIVSSVFKRSYPHAPVSPLMLFGRRQCLAYQQEVSGNASQRHHVRFWRCPDGWLLPGGRRVQWLGAGTYDKSVGLSLFTLQVTHKIDANIDIERDYIVSSLQGANPEVRLGMLQDFSTGYHHRNGGGDVIRTDGDLPVLDLTAIAPAGAAPRTPDSAAQAAEQLPLPVVRAGLGYPIPTDEGSVAAPDPDSPTDLPGAGTQMDRLLGRQRPVAITVACICSAAMSLYAWVELLTNIALLEAAVDPALSPGSSRESTVFIATLVAAYLCIVLLAVLTYRGRSKPRVWLMFVTALIVGTDEVVQWTDLSESGWPAVSYINLLAAVVILLTLTTPSASAWSRGRALG</sequence>
<evidence type="ECO:0000313" key="4">
    <source>
        <dbReference type="EMBL" id="RAV32414.1"/>
    </source>
</evidence>
<feature type="transmembrane region" description="Helical" evidence="2">
    <location>
        <begin position="362"/>
        <end position="380"/>
    </location>
</feature>